<dbReference type="STRING" id="883113.HMPREF9708_00355"/>
<name>H3NHS7_9LACT</name>
<dbReference type="HOGENOM" id="CLU_083287_29_0_9"/>
<sequence>MHTDFRKLVHEIEILAHQLARQYDFEHLDGPQGTTLQFLSDHDQKNIYQKDIEEFHQISKSAASHLVKRMEKNHFIQTSTLPEDKRHKIIQLTDLGYEKSVMMDQFFTLLKDLIFADIPQYDLDHFDRTLQLIEQNIINANQTLESEEEIND</sequence>
<dbReference type="GO" id="GO:0006950">
    <property type="term" value="P:response to stress"/>
    <property type="evidence" value="ECO:0007669"/>
    <property type="project" value="TreeGrafter"/>
</dbReference>
<reference evidence="2 3" key="1">
    <citation type="submission" date="2012-01" db="EMBL/GenBank/DDBJ databases">
        <title>The Genome Sequence of Facklamia languida CCUG 37842.</title>
        <authorList>
            <consortium name="The Broad Institute Genome Sequencing Platform"/>
            <person name="Earl A."/>
            <person name="Ward D."/>
            <person name="Feldgarden M."/>
            <person name="Gevers D."/>
            <person name="Huys G."/>
            <person name="Young S.K."/>
            <person name="Zeng Q."/>
            <person name="Gargeya S."/>
            <person name="Fitzgerald M."/>
            <person name="Haas B."/>
            <person name="Abouelleil A."/>
            <person name="Alvarado L."/>
            <person name="Arachchi H.M."/>
            <person name="Berlin A."/>
            <person name="Chapman S.B."/>
            <person name="Gearin G."/>
            <person name="Goldberg J."/>
            <person name="Griggs A."/>
            <person name="Gujja S."/>
            <person name="Hansen M."/>
            <person name="Heiman D."/>
            <person name="Howarth C."/>
            <person name="Larimer J."/>
            <person name="Lui A."/>
            <person name="MacDonald P.J.P."/>
            <person name="McCowen C."/>
            <person name="Montmayeur A."/>
            <person name="Murphy C."/>
            <person name="Neiman D."/>
            <person name="Pearson M."/>
            <person name="Priest M."/>
            <person name="Roberts A."/>
            <person name="Saif S."/>
            <person name="Shea T."/>
            <person name="Sisk P."/>
            <person name="Stolte C."/>
            <person name="Sykes S."/>
            <person name="Wortman J."/>
            <person name="Nusbaum C."/>
            <person name="Birren B."/>
        </authorList>
    </citation>
    <scope>NUCLEOTIDE SEQUENCE [LARGE SCALE GENOMIC DNA]</scope>
    <source>
        <strain evidence="2 3">CCUG 37842</strain>
    </source>
</reference>
<dbReference type="AlphaFoldDB" id="H3NHS7"/>
<dbReference type="PATRIC" id="fig|883113.3.peg.359"/>
<dbReference type="eggNOG" id="COG1846">
    <property type="taxonomic scope" value="Bacteria"/>
</dbReference>
<dbReference type="GO" id="GO:0003700">
    <property type="term" value="F:DNA-binding transcription factor activity"/>
    <property type="evidence" value="ECO:0007669"/>
    <property type="project" value="InterPro"/>
</dbReference>
<dbReference type="Proteomes" id="UP000006190">
    <property type="component" value="Unassembled WGS sequence"/>
</dbReference>
<dbReference type="Gene3D" id="1.10.10.10">
    <property type="entry name" value="Winged helix-like DNA-binding domain superfamily/Winged helix DNA-binding domain"/>
    <property type="match status" value="1"/>
</dbReference>
<dbReference type="SUPFAM" id="SSF46785">
    <property type="entry name" value="Winged helix' DNA-binding domain"/>
    <property type="match status" value="1"/>
</dbReference>
<dbReference type="PANTHER" id="PTHR33164">
    <property type="entry name" value="TRANSCRIPTIONAL REGULATOR, MARR FAMILY"/>
    <property type="match status" value="1"/>
</dbReference>
<gene>
    <name evidence="2" type="ORF">HMPREF9708_00355</name>
</gene>
<comment type="caution">
    <text evidence="2">The sequence shown here is derived from an EMBL/GenBank/DDBJ whole genome shotgun (WGS) entry which is preliminary data.</text>
</comment>
<protein>
    <recommendedName>
        <fullName evidence="1">HTH marR-type domain-containing protein</fullName>
    </recommendedName>
</protein>
<dbReference type="InterPro" id="IPR036390">
    <property type="entry name" value="WH_DNA-bd_sf"/>
</dbReference>
<dbReference type="InterPro" id="IPR036388">
    <property type="entry name" value="WH-like_DNA-bd_sf"/>
</dbReference>
<dbReference type="Pfam" id="PF01047">
    <property type="entry name" value="MarR"/>
    <property type="match status" value="1"/>
</dbReference>
<dbReference type="InterPro" id="IPR039422">
    <property type="entry name" value="MarR/SlyA-like"/>
</dbReference>
<dbReference type="PANTHER" id="PTHR33164:SF99">
    <property type="entry name" value="MARR FAMILY REGULATORY PROTEIN"/>
    <property type="match status" value="1"/>
</dbReference>
<keyword evidence="3" id="KW-1185">Reference proteome</keyword>
<accession>H3NHS7</accession>
<evidence type="ECO:0000313" key="3">
    <source>
        <dbReference type="Proteomes" id="UP000006190"/>
    </source>
</evidence>
<dbReference type="EMBL" id="AGEG01000003">
    <property type="protein sequence ID" value="EHR37726.1"/>
    <property type="molecule type" value="Genomic_DNA"/>
</dbReference>
<dbReference type="InterPro" id="IPR000835">
    <property type="entry name" value="HTH_MarR-typ"/>
</dbReference>
<dbReference type="SMART" id="SM00347">
    <property type="entry name" value="HTH_MARR"/>
    <property type="match status" value="1"/>
</dbReference>
<feature type="domain" description="HTH marR-type" evidence="1">
    <location>
        <begin position="21"/>
        <end position="123"/>
    </location>
</feature>
<evidence type="ECO:0000259" key="1">
    <source>
        <dbReference type="SMART" id="SM00347"/>
    </source>
</evidence>
<evidence type="ECO:0000313" key="2">
    <source>
        <dbReference type="EMBL" id="EHR37726.1"/>
    </source>
</evidence>
<proteinExistence type="predicted"/>
<organism evidence="2 3">
    <name type="scientific">Facklamia languida CCUG 37842</name>
    <dbReference type="NCBI Taxonomy" id="883113"/>
    <lineage>
        <taxon>Bacteria</taxon>
        <taxon>Bacillati</taxon>
        <taxon>Bacillota</taxon>
        <taxon>Bacilli</taxon>
        <taxon>Lactobacillales</taxon>
        <taxon>Aerococcaceae</taxon>
        <taxon>Facklamia</taxon>
    </lineage>
</organism>